<evidence type="ECO:0000313" key="2">
    <source>
        <dbReference type="Proteomes" id="UP000008177"/>
    </source>
</evidence>
<dbReference type="Proteomes" id="UP000008177">
    <property type="component" value="Unplaced contigs"/>
</dbReference>
<accession>G2XX21</accession>
<sequence length="99" mass="11097">MNMHHPAGVDESVNCDRFHQLHRTNHKLSLGTNILFLSGQKTFQRCFIDFIEMRIGGIFTLPLPHILSSANLTAPLNTAGPRKIHIALFRPPPNKSSRG</sequence>
<proteinExistence type="predicted"/>
<protein>
    <submittedName>
        <fullName evidence="1">Uncharacterized protein</fullName>
    </submittedName>
</protein>
<organism evidence="1 2">
    <name type="scientific">Botryotinia fuckeliana (strain T4)</name>
    <name type="common">Noble rot fungus</name>
    <name type="synonym">Botrytis cinerea</name>
    <dbReference type="NCBI Taxonomy" id="999810"/>
    <lineage>
        <taxon>Eukaryota</taxon>
        <taxon>Fungi</taxon>
        <taxon>Dikarya</taxon>
        <taxon>Ascomycota</taxon>
        <taxon>Pezizomycotina</taxon>
        <taxon>Leotiomycetes</taxon>
        <taxon>Helotiales</taxon>
        <taxon>Sclerotiniaceae</taxon>
        <taxon>Botrytis</taxon>
    </lineage>
</organism>
<name>G2XX21_BOTF4</name>
<dbReference type="AlphaFoldDB" id="G2XX21"/>
<dbReference type="HOGENOM" id="CLU_2320047_0_0_1"/>
<reference evidence="2" key="1">
    <citation type="journal article" date="2011" name="PLoS Genet.">
        <title>Genomic analysis of the necrotrophic fungal pathogens Sclerotinia sclerotiorum and Botrytis cinerea.</title>
        <authorList>
            <person name="Amselem J."/>
            <person name="Cuomo C.A."/>
            <person name="van Kan J.A."/>
            <person name="Viaud M."/>
            <person name="Benito E.P."/>
            <person name="Couloux A."/>
            <person name="Coutinho P.M."/>
            <person name="de Vries R.P."/>
            <person name="Dyer P.S."/>
            <person name="Fillinger S."/>
            <person name="Fournier E."/>
            <person name="Gout L."/>
            <person name="Hahn M."/>
            <person name="Kohn L."/>
            <person name="Lapalu N."/>
            <person name="Plummer K.M."/>
            <person name="Pradier J.M."/>
            <person name="Quevillon E."/>
            <person name="Sharon A."/>
            <person name="Simon A."/>
            <person name="ten Have A."/>
            <person name="Tudzynski B."/>
            <person name="Tudzynski P."/>
            <person name="Wincker P."/>
            <person name="Andrew M."/>
            <person name="Anthouard V."/>
            <person name="Beever R.E."/>
            <person name="Beffa R."/>
            <person name="Benoit I."/>
            <person name="Bouzid O."/>
            <person name="Brault B."/>
            <person name="Chen Z."/>
            <person name="Choquer M."/>
            <person name="Collemare J."/>
            <person name="Cotton P."/>
            <person name="Danchin E.G."/>
            <person name="Da Silva C."/>
            <person name="Gautier A."/>
            <person name="Giraud C."/>
            <person name="Giraud T."/>
            <person name="Gonzalez C."/>
            <person name="Grossetete S."/>
            <person name="Guldener U."/>
            <person name="Henrissat B."/>
            <person name="Howlett B.J."/>
            <person name="Kodira C."/>
            <person name="Kretschmer M."/>
            <person name="Lappartient A."/>
            <person name="Leroch M."/>
            <person name="Levis C."/>
            <person name="Mauceli E."/>
            <person name="Neuveglise C."/>
            <person name="Oeser B."/>
            <person name="Pearson M."/>
            <person name="Poulain J."/>
            <person name="Poussereau N."/>
            <person name="Quesneville H."/>
            <person name="Rascle C."/>
            <person name="Schumacher J."/>
            <person name="Segurens B."/>
            <person name="Sexton A."/>
            <person name="Silva E."/>
            <person name="Sirven C."/>
            <person name="Soanes D.M."/>
            <person name="Talbot N.J."/>
            <person name="Templeton M."/>
            <person name="Yandava C."/>
            <person name="Yarden O."/>
            <person name="Zeng Q."/>
            <person name="Rollins J.A."/>
            <person name="Lebrun M.H."/>
            <person name="Dickman M."/>
        </authorList>
    </citation>
    <scope>NUCLEOTIDE SEQUENCE [LARGE SCALE GENOMIC DNA]</scope>
    <source>
        <strain evidence="2">T4</strain>
    </source>
</reference>
<dbReference type="EMBL" id="FQ790275">
    <property type="protein sequence ID" value="CCD45099.1"/>
    <property type="molecule type" value="Genomic_DNA"/>
</dbReference>
<dbReference type="InParanoid" id="G2XX21"/>
<evidence type="ECO:0000313" key="1">
    <source>
        <dbReference type="EMBL" id="CCD45099.1"/>
    </source>
</evidence>
<gene>
    <name evidence="1" type="ORF">BofuT4_P008160.1</name>
</gene>